<dbReference type="KEGG" id="vra:106758325"/>
<organism evidence="1 2">
    <name type="scientific">Vigna radiata var. radiata</name>
    <name type="common">Mung bean</name>
    <name type="synonym">Phaseolus aureus</name>
    <dbReference type="NCBI Taxonomy" id="3916"/>
    <lineage>
        <taxon>Eukaryota</taxon>
        <taxon>Viridiplantae</taxon>
        <taxon>Streptophyta</taxon>
        <taxon>Embryophyta</taxon>
        <taxon>Tracheophyta</taxon>
        <taxon>Spermatophyta</taxon>
        <taxon>Magnoliopsida</taxon>
        <taxon>eudicotyledons</taxon>
        <taxon>Gunneridae</taxon>
        <taxon>Pentapetalae</taxon>
        <taxon>rosids</taxon>
        <taxon>fabids</taxon>
        <taxon>Fabales</taxon>
        <taxon>Fabaceae</taxon>
        <taxon>Papilionoideae</taxon>
        <taxon>50 kb inversion clade</taxon>
        <taxon>NPAAA clade</taxon>
        <taxon>indigoferoid/millettioid clade</taxon>
        <taxon>Phaseoleae</taxon>
        <taxon>Vigna</taxon>
    </lineage>
</organism>
<proteinExistence type="predicted"/>
<evidence type="ECO:0000313" key="2">
    <source>
        <dbReference type="RefSeq" id="XP_022635870.1"/>
    </source>
</evidence>
<reference evidence="1" key="1">
    <citation type="journal article" date="2014" name="Nat. Commun.">
        <title>Genome sequence of mungbean and insights into evolution within Vigna species.</title>
        <authorList>
            <person name="Kang Y.J."/>
            <person name="Kim S.K."/>
            <person name="Kim M.Y."/>
            <person name="Lestari P."/>
            <person name="Kim K.H."/>
            <person name="Ha B.K."/>
            <person name="Jun T.H."/>
            <person name="Hwang W.J."/>
            <person name="Lee T."/>
            <person name="Lee J."/>
            <person name="Shim S."/>
            <person name="Yoon M.Y."/>
            <person name="Jang Y.E."/>
            <person name="Han K.S."/>
            <person name="Taeprayoon P."/>
            <person name="Yoon N."/>
            <person name="Somta P."/>
            <person name="Tanya P."/>
            <person name="Kim K.S."/>
            <person name="Gwag J.G."/>
            <person name="Moon J.K."/>
            <person name="Lee Y.H."/>
            <person name="Park B.S."/>
            <person name="Bombarely A."/>
            <person name="Doyle J.J."/>
            <person name="Jackson S.A."/>
            <person name="Schafleitner R."/>
            <person name="Srinives P."/>
            <person name="Varshney R.K."/>
            <person name="Lee S.H."/>
        </authorList>
    </citation>
    <scope>NUCLEOTIDE SEQUENCE [LARGE SCALE GENOMIC DNA]</scope>
    <source>
        <strain evidence="1">cv. VC1973A</strain>
    </source>
</reference>
<keyword evidence="1" id="KW-1185">Reference proteome</keyword>
<dbReference type="RefSeq" id="XP_022635870.1">
    <property type="nucleotide sequence ID" value="XM_022780149.1"/>
</dbReference>
<protein>
    <submittedName>
        <fullName evidence="2">Uncharacterized protein LOC106758325</fullName>
    </submittedName>
</protein>
<dbReference type="Proteomes" id="UP000087766">
    <property type="component" value="Chromosome 4"/>
</dbReference>
<dbReference type="OrthoDB" id="1723222at2759"/>
<dbReference type="STRING" id="3916.A0A3Q0EVU0"/>
<reference evidence="2" key="2">
    <citation type="submission" date="2025-08" db="UniProtKB">
        <authorList>
            <consortium name="RefSeq"/>
        </authorList>
    </citation>
    <scope>IDENTIFICATION</scope>
    <source>
        <tissue evidence="2">Leaf</tissue>
    </source>
</reference>
<gene>
    <name evidence="2" type="primary">LOC106758325</name>
</gene>
<dbReference type="AlphaFoldDB" id="A0A3Q0EVU0"/>
<dbReference type="PANTHER" id="PTHR47266">
    <property type="entry name" value="ENDONUCLEASE-RELATED"/>
    <property type="match status" value="1"/>
</dbReference>
<dbReference type="GeneID" id="106758325"/>
<sequence>MKTTIGLSPFQMVYGKACHLLVEMEHRALWALKFLNFDPGDTTEKRRRQLIELEEMRLHAYDSSKNYKEKVKYYHDRKLVKRVFTPGQQVLLFNSQLKLFLGKLKSKWSGPFLIKNVLPHGAVELTDPIAKDPQRSWVVNGQRLKHYSGDEVERLSTVMQLVLYDQGHLLLSLILLAST</sequence>
<name>A0A3Q0EVU0_VIGRR</name>
<accession>A0A3Q0EVU0</accession>
<evidence type="ECO:0000313" key="1">
    <source>
        <dbReference type="Proteomes" id="UP000087766"/>
    </source>
</evidence>
<dbReference type="InterPro" id="IPR052160">
    <property type="entry name" value="Gypsy_RT_Integrase-like"/>
</dbReference>